<feature type="domain" description="Thiolase C-terminal" evidence="1">
    <location>
        <begin position="266"/>
        <end position="389"/>
    </location>
</feature>
<dbReference type="KEGG" id="mcee:MCEL_18370"/>
<evidence type="ECO:0000259" key="1">
    <source>
        <dbReference type="Pfam" id="PF22691"/>
    </source>
</evidence>
<dbReference type="SUPFAM" id="SSF53901">
    <property type="entry name" value="Thiolase-like"/>
    <property type="match status" value="2"/>
</dbReference>
<sequence>MSTFEKDAIFSGVGISRIGRRTGIPGLDLTMEAVRAAVADAGLTPDDIDGVVTFGDTPLAEVVAALGNRAVDQGYGFPTGGVLTPVMSAMMAVSERRARHVLVYRTVQMLGGTMTQSPPTSEPNPLANPPVEPHIPGTRRKLGPFDDIDELLAAHAYSAANWLALHCRRHMELYGTTKEQLGWLAINSRRNAGLNPLAVYRDPMTMDDYLASRPVSTPFGLFDCDVPVDGSIAFAISHVDYAPDCPHPAVRVQAVGGAYGSGGWFHREDFPKMASTEAADEMWSRTDLTPSDVEVAELYDGFTFLTFAWLEALRLCGEGEAGPFVEGASRIALDGALPLNTYGGQLSAGRMHGYWLLHEACLQLRGQAGDRQLARRPEVAVAAAGGGPIAGCLLLTC</sequence>
<dbReference type="GO" id="GO:0016747">
    <property type="term" value="F:acyltransferase activity, transferring groups other than amino-acyl groups"/>
    <property type="evidence" value="ECO:0007669"/>
    <property type="project" value="InterPro"/>
</dbReference>
<accession>A0A1X0BW39</accession>
<dbReference type="Pfam" id="PF22691">
    <property type="entry name" value="Thiolase_C_1"/>
    <property type="match status" value="1"/>
</dbReference>
<dbReference type="PANTHER" id="PTHR42870:SF1">
    <property type="entry name" value="NON-SPECIFIC LIPID-TRANSFER PROTEIN-LIKE 2"/>
    <property type="match status" value="1"/>
</dbReference>
<dbReference type="EMBL" id="AP022591">
    <property type="protein sequence ID" value="BBY43542.1"/>
    <property type="molecule type" value="Genomic_DNA"/>
</dbReference>
<name>A0A1X0BW39_MYCCF</name>
<dbReference type="RefSeq" id="WP_083002091.1">
    <property type="nucleotide sequence ID" value="NZ_AP022591.1"/>
</dbReference>
<dbReference type="InterPro" id="IPR055140">
    <property type="entry name" value="Thiolase_C_2"/>
</dbReference>
<dbReference type="PIRSF" id="PIRSF000429">
    <property type="entry name" value="Ac-CoA_Ac_transf"/>
    <property type="match status" value="1"/>
</dbReference>
<gene>
    <name evidence="2" type="ORF">MCEL_18370</name>
</gene>
<dbReference type="STRING" id="1249101.BST21_11175"/>
<keyword evidence="3" id="KW-1185">Reference proteome</keyword>
<dbReference type="PANTHER" id="PTHR42870">
    <property type="entry name" value="ACETYL-COA C-ACETYLTRANSFERASE"/>
    <property type="match status" value="1"/>
</dbReference>
<dbReference type="InterPro" id="IPR002155">
    <property type="entry name" value="Thiolase"/>
</dbReference>
<protein>
    <recommendedName>
        <fullName evidence="1">Thiolase C-terminal domain-containing protein</fullName>
    </recommendedName>
</protein>
<dbReference type="Gene3D" id="3.40.47.10">
    <property type="match status" value="1"/>
</dbReference>
<dbReference type="AlphaFoldDB" id="A0A1X0BW39"/>
<dbReference type="OrthoDB" id="9785768at2"/>
<dbReference type="InterPro" id="IPR016039">
    <property type="entry name" value="Thiolase-like"/>
</dbReference>
<dbReference type="Proteomes" id="UP000466431">
    <property type="component" value="Chromosome"/>
</dbReference>
<dbReference type="CDD" id="cd00829">
    <property type="entry name" value="SCP-x_thiolase"/>
    <property type="match status" value="1"/>
</dbReference>
<reference evidence="2 3" key="1">
    <citation type="journal article" date="2019" name="Emerg. Microbes Infect.">
        <title>Comprehensive subspecies identification of 175 nontuberculous mycobacteria species based on 7547 genomic profiles.</title>
        <authorList>
            <person name="Matsumoto Y."/>
            <person name="Kinjo T."/>
            <person name="Motooka D."/>
            <person name="Nabeya D."/>
            <person name="Jung N."/>
            <person name="Uechi K."/>
            <person name="Horii T."/>
            <person name="Iida T."/>
            <person name="Fujita J."/>
            <person name="Nakamura S."/>
        </authorList>
    </citation>
    <scope>NUCLEOTIDE SEQUENCE [LARGE SCALE GENOMIC DNA]</scope>
    <source>
        <strain evidence="2 3">JCM 18439</strain>
    </source>
</reference>
<proteinExistence type="predicted"/>
<organism evidence="2 3">
    <name type="scientific">Mycolicibacterium celeriflavum</name>
    <name type="common">Mycobacterium celeriflavum</name>
    <dbReference type="NCBI Taxonomy" id="1249101"/>
    <lineage>
        <taxon>Bacteria</taxon>
        <taxon>Bacillati</taxon>
        <taxon>Actinomycetota</taxon>
        <taxon>Actinomycetes</taxon>
        <taxon>Mycobacteriales</taxon>
        <taxon>Mycobacteriaceae</taxon>
        <taxon>Mycolicibacterium</taxon>
    </lineage>
</organism>
<evidence type="ECO:0000313" key="3">
    <source>
        <dbReference type="Proteomes" id="UP000466431"/>
    </source>
</evidence>
<evidence type="ECO:0000313" key="2">
    <source>
        <dbReference type="EMBL" id="BBY43542.1"/>
    </source>
</evidence>